<sequence>MDLTQELKEAADQLSLTRRRFAKGEEGLRLLHQSREAFINSLRNTGLTYAEAKTKYDNCLDEQEVQLHGMLDQMMYAERMHQYVLHRISLQQPQDAPAPQAATA</sequence>
<dbReference type="EMBL" id="CP014060">
    <property type="protein sequence ID" value="AMG39101.1"/>
    <property type="molecule type" value="Genomic_DNA"/>
</dbReference>
<protein>
    <submittedName>
        <fullName evidence="1">Uncharacterized protein</fullName>
    </submittedName>
</protein>
<evidence type="ECO:0000313" key="2">
    <source>
        <dbReference type="Proteomes" id="UP000060602"/>
    </source>
</evidence>
<evidence type="ECO:0000313" key="1">
    <source>
        <dbReference type="EMBL" id="AMG39101.1"/>
    </source>
</evidence>
<organism evidence="1 2">
    <name type="scientific">Alcaligenes xylosoxydans xylosoxydans</name>
    <name type="common">Achromobacter xylosoxidans</name>
    <dbReference type="NCBI Taxonomy" id="85698"/>
    <lineage>
        <taxon>Bacteria</taxon>
        <taxon>Pseudomonadati</taxon>
        <taxon>Pseudomonadota</taxon>
        <taxon>Betaproteobacteria</taxon>
        <taxon>Burkholderiales</taxon>
        <taxon>Alcaligenaceae</taxon>
        <taxon>Achromobacter</taxon>
    </lineage>
</organism>
<gene>
    <name evidence="1" type="ORF">AL504_25650</name>
</gene>
<dbReference type="GeneID" id="92897411"/>
<dbReference type="Proteomes" id="UP000060602">
    <property type="component" value="Chromosome"/>
</dbReference>
<accession>A0A0X8P3A6</accession>
<proteinExistence type="predicted"/>
<reference evidence="2" key="1">
    <citation type="submission" date="2015-12" db="EMBL/GenBank/DDBJ databases">
        <title>FDA dAtabase for Regulatory Grade micrObial Sequences (FDA-ARGOS): Supporting development and validation of Infectious Disease Dx tests.</title>
        <authorList>
            <person name="Case J."/>
            <person name="Tallon L."/>
            <person name="Sadzewicz L."/>
            <person name="Sengamalay N."/>
            <person name="Ott S."/>
            <person name="Godinez A."/>
            <person name="Nagaraj S."/>
            <person name="Nadendla S."/>
            <person name="Sichtig H."/>
        </authorList>
    </citation>
    <scope>NUCLEOTIDE SEQUENCE [LARGE SCALE GENOMIC DNA]</scope>
    <source>
        <strain evidence="2">FDAARGOS_147</strain>
    </source>
</reference>
<dbReference type="RefSeq" id="WP_054460441.1">
    <property type="nucleotide sequence ID" value="NZ_CP014060.2"/>
</dbReference>
<name>A0A0X8P3A6_ALCXX</name>
<dbReference type="AlphaFoldDB" id="A0A0X8P3A6"/>